<feature type="transmembrane region" description="Helical" evidence="1">
    <location>
        <begin position="36"/>
        <end position="61"/>
    </location>
</feature>
<keyword evidence="1" id="KW-0812">Transmembrane</keyword>
<sequence>MVRLRCTWRSAAFHSGSIPGLTTPMEITLMNKVHDIFFMFVLTIVTLTIAVLVGTIALCVLHEVGIL</sequence>
<organism evidence="2 3">
    <name type="scientific">Klebsiella phage Henu1</name>
    <dbReference type="NCBI Taxonomy" id="2492437"/>
    <lineage>
        <taxon>Viruses</taxon>
        <taxon>Duplodnaviria</taxon>
        <taxon>Heunggongvirae</taxon>
        <taxon>Uroviricota</taxon>
        <taxon>Caudoviricetes</taxon>
        <taxon>Autographivirales</taxon>
        <taxon>Autotranscriptaviridae</taxon>
        <taxon>Studiervirinae</taxon>
        <taxon>Przondovirus</taxon>
        <taxon>Przondovirus henu1</taxon>
    </lineage>
</organism>
<reference evidence="2 3" key="1">
    <citation type="submission" date="2018-11" db="EMBL/GenBank/DDBJ databases">
        <authorList>
            <person name="Li Q."/>
            <person name="Teng T."/>
        </authorList>
    </citation>
    <scope>NUCLEOTIDE SEQUENCE [LARGE SCALE GENOMIC DNA]</scope>
</reference>
<evidence type="ECO:0000256" key="1">
    <source>
        <dbReference type="SAM" id="Phobius"/>
    </source>
</evidence>
<evidence type="ECO:0000313" key="3">
    <source>
        <dbReference type="Proteomes" id="UP000287912"/>
    </source>
</evidence>
<proteinExistence type="predicted"/>
<dbReference type="Proteomes" id="UP000287912">
    <property type="component" value="Segment"/>
</dbReference>
<evidence type="ECO:0000313" key="2">
    <source>
        <dbReference type="EMBL" id="AZS06432.1"/>
    </source>
</evidence>
<keyword evidence="1" id="KW-0472">Membrane</keyword>
<accession>A0A3S9U7Z5</accession>
<dbReference type="EMBL" id="MK203841">
    <property type="protein sequence ID" value="AZS06432.1"/>
    <property type="molecule type" value="Genomic_DNA"/>
</dbReference>
<keyword evidence="3" id="KW-1185">Reference proteome</keyword>
<name>A0A3S9U7Z5_9CAUD</name>
<keyword evidence="1" id="KW-1133">Transmembrane helix</keyword>
<gene>
    <name evidence="2" type="ORF">Henu1_17</name>
</gene>
<protein>
    <submittedName>
        <fullName evidence="2">Uncharacterized protein</fullName>
    </submittedName>
</protein>